<dbReference type="PANTHER" id="PTHR34070:SF1">
    <property type="entry name" value="DNA ALKYLATION REPAIR PROTEIN"/>
    <property type="match status" value="1"/>
</dbReference>
<sequence>MMVPLEEGKVMPRADDAAAVIREGLGRLGTAERAERDRAYLRSDLTHLGVPVPDVRRTVTGARRDLGPFTREDTLRLAELLWPGDVYEHRMAAVETLTARAAVLLLPEDLAVVERYVRASRTWALVDALAVHAVGAVVAREPVSCGDTLDRWARDEDFWLRRTALLALIPGIRAGSPDLRRLSRYADAMLDEREFFIRKAIGWVLRELSVRDPGFVAGWVRERRPRMSGLTYREAVRRLPADAG</sequence>
<protein>
    <submittedName>
        <fullName evidence="1">DNA alkylation repair protein</fullName>
    </submittedName>
</protein>
<reference evidence="1 2" key="1">
    <citation type="submission" date="2018-12" db="EMBL/GenBank/DDBJ databases">
        <title>Complete genome sequence of Streptomyces ficellus NRRL8067, the producer of ficellomycin, feldamycin and nojirimycin.</title>
        <authorList>
            <person name="Zhang H."/>
            <person name="Yue R."/>
            <person name="Liu Y."/>
            <person name="Li M."/>
            <person name="Mu H."/>
            <person name="Zhang J."/>
        </authorList>
    </citation>
    <scope>NUCLEOTIDE SEQUENCE [LARGE SCALE GENOMIC DNA]</scope>
    <source>
        <strain evidence="1 2">NRRL 8067</strain>
    </source>
</reference>
<name>A0A6I6FPD8_9ACTN</name>
<dbReference type="InterPro" id="IPR014825">
    <property type="entry name" value="DNA_alkylation"/>
</dbReference>
<gene>
    <name evidence="1" type="ORF">EIZ62_31230</name>
</gene>
<dbReference type="KEGG" id="sfic:EIZ62_31230"/>
<dbReference type="Proteomes" id="UP000422572">
    <property type="component" value="Chromosome"/>
</dbReference>
<dbReference type="EMBL" id="CP034279">
    <property type="protein sequence ID" value="QGV82232.1"/>
    <property type="molecule type" value="Genomic_DNA"/>
</dbReference>
<dbReference type="PANTHER" id="PTHR34070">
    <property type="entry name" value="ARMADILLO-TYPE FOLD"/>
    <property type="match status" value="1"/>
</dbReference>
<evidence type="ECO:0000313" key="1">
    <source>
        <dbReference type="EMBL" id="QGV82232.1"/>
    </source>
</evidence>
<dbReference type="Gene3D" id="1.25.10.90">
    <property type="match status" value="1"/>
</dbReference>
<dbReference type="SUPFAM" id="SSF48371">
    <property type="entry name" value="ARM repeat"/>
    <property type="match status" value="1"/>
</dbReference>
<proteinExistence type="predicted"/>
<accession>A0A6I6FPD8</accession>
<dbReference type="OrthoDB" id="9775346at2"/>
<keyword evidence="2" id="KW-1185">Reference proteome</keyword>
<dbReference type="Pfam" id="PF08713">
    <property type="entry name" value="DNA_alkylation"/>
    <property type="match status" value="1"/>
</dbReference>
<dbReference type="InterPro" id="IPR016024">
    <property type="entry name" value="ARM-type_fold"/>
</dbReference>
<organism evidence="1 2">
    <name type="scientific">Streptomyces ficellus</name>
    <dbReference type="NCBI Taxonomy" id="1977088"/>
    <lineage>
        <taxon>Bacteria</taxon>
        <taxon>Bacillati</taxon>
        <taxon>Actinomycetota</taxon>
        <taxon>Actinomycetes</taxon>
        <taxon>Kitasatosporales</taxon>
        <taxon>Streptomycetaceae</taxon>
        <taxon>Streptomyces</taxon>
    </lineage>
</organism>
<dbReference type="AlphaFoldDB" id="A0A6I6FPD8"/>
<evidence type="ECO:0000313" key="2">
    <source>
        <dbReference type="Proteomes" id="UP000422572"/>
    </source>
</evidence>